<dbReference type="GO" id="GO:0016787">
    <property type="term" value="F:hydrolase activity"/>
    <property type="evidence" value="ECO:0007669"/>
    <property type="project" value="UniProtKB-KW"/>
</dbReference>
<name>A0A6N3IX53_9ALTE</name>
<evidence type="ECO:0000256" key="2">
    <source>
        <dbReference type="SAM" id="SignalP"/>
    </source>
</evidence>
<dbReference type="Proteomes" id="UP000219285">
    <property type="component" value="Chromosome"/>
</dbReference>
<reference evidence="4 5" key="2">
    <citation type="submission" date="2020-04" db="EMBL/GenBank/DDBJ databases">
        <title>Complete genome sequence of Alteromonas pelagimontana 5.12T.</title>
        <authorList>
            <person name="Sinha R.K."/>
            <person name="Krishnan K.P."/>
            <person name="Kurian J.P."/>
        </authorList>
    </citation>
    <scope>NUCLEOTIDE SEQUENCE [LARGE SCALE GENOMIC DNA]</scope>
    <source>
        <strain evidence="4 5">5.12</strain>
    </source>
</reference>
<dbReference type="Pfam" id="PF20434">
    <property type="entry name" value="BD-FAE"/>
    <property type="match status" value="1"/>
</dbReference>
<keyword evidence="1 4" id="KW-0378">Hydrolase</keyword>
<dbReference type="InterPro" id="IPR050300">
    <property type="entry name" value="GDXG_lipolytic_enzyme"/>
</dbReference>
<dbReference type="OrthoDB" id="9775851at2"/>
<dbReference type="PANTHER" id="PTHR48081">
    <property type="entry name" value="AB HYDROLASE SUPERFAMILY PROTEIN C4A8.06C"/>
    <property type="match status" value="1"/>
</dbReference>
<dbReference type="InterPro" id="IPR029058">
    <property type="entry name" value="AB_hydrolase_fold"/>
</dbReference>
<dbReference type="AlphaFoldDB" id="A0A6N3IX53"/>
<sequence>MALLIFLQGAISSTALADSVKVFEDVEWAKPDGHALTMDIYQPEGLQNKRPVIVLFHGGGWLINSNAIMEQTSKYLAEHGQYVVANVNYRLLGDSNNSVHMNDIIEDALGAVLWVKANIERYHGDPTQVAVTGDSAGGHLAAMVVTGGDMLGNEGFTADKREFVPTWLPPGKSASDVMNNGGVTVQGAVVSYGAFNLKAASENGFESDKNIFWQMGKATARGIFGNKITVAANPSWYEAVSPIFLIPNADSKKLPPQFVYVGALDKTTPPEAVKAYADALEKAGQPVMYRVYPDRNHAFLDNGCNAFLDVCFDKHAPEVLDDAIQFLKQRVFRAD</sequence>
<protein>
    <submittedName>
        <fullName evidence="4">Alpha/beta hydrolase</fullName>
    </submittedName>
</protein>
<proteinExistence type="predicted"/>
<feature type="domain" description="BD-FAE-like" evidence="3">
    <location>
        <begin position="38"/>
        <end position="276"/>
    </location>
</feature>
<feature type="chain" id="PRO_5028865969" evidence="2">
    <location>
        <begin position="18"/>
        <end position="335"/>
    </location>
</feature>
<dbReference type="EMBL" id="CP052766">
    <property type="protein sequence ID" value="QJR82922.1"/>
    <property type="molecule type" value="Genomic_DNA"/>
</dbReference>
<dbReference type="Gene3D" id="3.40.50.1820">
    <property type="entry name" value="alpha/beta hydrolase"/>
    <property type="match status" value="1"/>
</dbReference>
<dbReference type="InterPro" id="IPR049492">
    <property type="entry name" value="BD-FAE-like_dom"/>
</dbReference>
<dbReference type="KEGG" id="apel:CA267_017045"/>
<reference evidence="5" key="1">
    <citation type="submission" date="2014-12" db="EMBL/GenBank/DDBJ databases">
        <title>Complete genome sequence of a multi-drug resistant Klebsiella pneumoniae.</title>
        <authorList>
            <person name="Hua X."/>
            <person name="Chen Q."/>
            <person name="Li X."/>
            <person name="Feng Y."/>
            <person name="Ruan Z."/>
            <person name="Yu Y."/>
        </authorList>
    </citation>
    <scope>NUCLEOTIDE SEQUENCE [LARGE SCALE GENOMIC DNA]</scope>
    <source>
        <strain evidence="5">5.12</strain>
    </source>
</reference>
<organism evidence="4 5">
    <name type="scientific">Alteromonas pelagimontana</name>
    <dbReference type="NCBI Taxonomy" id="1858656"/>
    <lineage>
        <taxon>Bacteria</taxon>
        <taxon>Pseudomonadati</taxon>
        <taxon>Pseudomonadota</taxon>
        <taxon>Gammaproteobacteria</taxon>
        <taxon>Alteromonadales</taxon>
        <taxon>Alteromonadaceae</taxon>
        <taxon>Alteromonas/Salinimonas group</taxon>
        <taxon>Alteromonas</taxon>
    </lineage>
</organism>
<evidence type="ECO:0000313" key="4">
    <source>
        <dbReference type="EMBL" id="QJR82922.1"/>
    </source>
</evidence>
<keyword evidence="5" id="KW-1185">Reference proteome</keyword>
<evidence type="ECO:0000313" key="5">
    <source>
        <dbReference type="Proteomes" id="UP000219285"/>
    </source>
</evidence>
<dbReference type="SUPFAM" id="SSF53474">
    <property type="entry name" value="alpha/beta-Hydrolases"/>
    <property type="match status" value="1"/>
</dbReference>
<accession>A0A6N3IX53</accession>
<evidence type="ECO:0000259" key="3">
    <source>
        <dbReference type="Pfam" id="PF20434"/>
    </source>
</evidence>
<feature type="signal peptide" evidence="2">
    <location>
        <begin position="1"/>
        <end position="17"/>
    </location>
</feature>
<evidence type="ECO:0000256" key="1">
    <source>
        <dbReference type="ARBA" id="ARBA00022801"/>
    </source>
</evidence>
<keyword evidence="2" id="KW-0732">Signal</keyword>
<gene>
    <name evidence="4" type="ORF">CA267_017045</name>
</gene>